<reference evidence="6" key="1">
    <citation type="journal article" date="2022" name="ISME J.">
        <title>Identification of active gaseous-alkane degraders at natural gas seeps.</title>
        <authorList>
            <person name="Farhan Ul Haque M."/>
            <person name="Hernandez M."/>
            <person name="Crombie A.T."/>
            <person name="Murrell J.C."/>
        </authorList>
    </citation>
    <scope>NUCLEOTIDE SEQUENCE</scope>
    <source>
        <strain evidence="6">PC2</strain>
    </source>
</reference>
<name>A0ABS9ZBH4_9HYPH</name>
<keyword evidence="7" id="KW-1185">Reference proteome</keyword>
<evidence type="ECO:0000256" key="2">
    <source>
        <dbReference type="ARBA" id="ARBA00022692"/>
    </source>
</evidence>
<keyword evidence="2" id="KW-0812">Transmembrane</keyword>
<gene>
    <name evidence="6" type="ORF">K2U94_19260</name>
</gene>
<evidence type="ECO:0000259" key="5">
    <source>
        <dbReference type="PROSITE" id="PS52015"/>
    </source>
</evidence>
<sequence length="91" mass="9521">MSPAAYAGLLVAEIRRHTFYPAAARAAGRTGVVGVAFTMGPSGRVIALSITRSSGNRVLDAAALTTLRAIHTPPPPGGRFSTSTNIRFHFN</sequence>
<dbReference type="EMBL" id="JAIVFP010000001">
    <property type="protein sequence ID" value="MCI4684881.1"/>
    <property type="molecule type" value="Genomic_DNA"/>
</dbReference>
<dbReference type="PROSITE" id="PS52015">
    <property type="entry name" value="TONB_CTD"/>
    <property type="match status" value="1"/>
</dbReference>
<keyword evidence="3" id="KW-1133">Transmembrane helix</keyword>
<dbReference type="SUPFAM" id="SSF74653">
    <property type="entry name" value="TolA/TonB C-terminal domain"/>
    <property type="match status" value="1"/>
</dbReference>
<comment type="caution">
    <text evidence="6">The sequence shown here is derived from an EMBL/GenBank/DDBJ whole genome shotgun (WGS) entry which is preliminary data.</text>
</comment>
<comment type="subcellular location">
    <subcellularLocation>
        <location evidence="1">Membrane</location>
        <topology evidence="1">Single-pass membrane protein</topology>
    </subcellularLocation>
</comment>
<evidence type="ECO:0000256" key="4">
    <source>
        <dbReference type="ARBA" id="ARBA00023136"/>
    </source>
</evidence>
<dbReference type="Proteomes" id="UP001139104">
    <property type="component" value="Unassembled WGS sequence"/>
</dbReference>
<organism evidence="6 7">
    <name type="scientific">Candidatus Rhodoblastus alkanivorans</name>
    <dbReference type="NCBI Taxonomy" id="2954117"/>
    <lineage>
        <taxon>Bacteria</taxon>
        <taxon>Pseudomonadati</taxon>
        <taxon>Pseudomonadota</taxon>
        <taxon>Alphaproteobacteria</taxon>
        <taxon>Hyphomicrobiales</taxon>
        <taxon>Rhodoblastaceae</taxon>
        <taxon>Rhodoblastus</taxon>
    </lineage>
</organism>
<keyword evidence="4" id="KW-0472">Membrane</keyword>
<dbReference type="InterPro" id="IPR006260">
    <property type="entry name" value="TonB/TolA_C"/>
</dbReference>
<evidence type="ECO:0000313" key="6">
    <source>
        <dbReference type="EMBL" id="MCI4684881.1"/>
    </source>
</evidence>
<evidence type="ECO:0000313" key="7">
    <source>
        <dbReference type="Proteomes" id="UP001139104"/>
    </source>
</evidence>
<evidence type="ECO:0000256" key="1">
    <source>
        <dbReference type="ARBA" id="ARBA00004167"/>
    </source>
</evidence>
<dbReference type="NCBIfam" id="TIGR01352">
    <property type="entry name" value="tonB_Cterm"/>
    <property type="match status" value="1"/>
</dbReference>
<feature type="domain" description="TonB C-terminal" evidence="5">
    <location>
        <begin position="5"/>
        <end position="91"/>
    </location>
</feature>
<proteinExistence type="predicted"/>
<dbReference type="InterPro" id="IPR037682">
    <property type="entry name" value="TonB_C"/>
</dbReference>
<dbReference type="Gene3D" id="3.30.1150.10">
    <property type="match status" value="1"/>
</dbReference>
<dbReference type="Pfam" id="PF03544">
    <property type="entry name" value="TonB_C"/>
    <property type="match status" value="1"/>
</dbReference>
<evidence type="ECO:0000256" key="3">
    <source>
        <dbReference type="ARBA" id="ARBA00022989"/>
    </source>
</evidence>
<protein>
    <submittedName>
        <fullName evidence="6">TonB family protein</fullName>
    </submittedName>
</protein>
<accession>A0ABS9ZBH4</accession>